<evidence type="ECO:0000256" key="5">
    <source>
        <dbReference type="ARBA" id="ARBA00022801"/>
    </source>
</evidence>
<dbReference type="AlphaFoldDB" id="G7WD66"/>
<dbReference type="InterPro" id="IPR038570">
    <property type="entry name" value="HicA_sf"/>
</dbReference>
<dbReference type="InterPro" id="IPR012933">
    <property type="entry name" value="HicA_mRNA_interferase"/>
</dbReference>
<dbReference type="SUPFAM" id="SSF54786">
    <property type="entry name" value="YcfA/nrd intein domain"/>
    <property type="match status" value="1"/>
</dbReference>
<dbReference type="HOGENOM" id="CLU_164851_7_2_9"/>
<evidence type="ECO:0000313" key="9">
    <source>
        <dbReference type="Proteomes" id="UP000006346"/>
    </source>
</evidence>
<organism evidence="8 9">
    <name type="scientific">Desulfosporosinus orientis (strain ATCC 19365 / DSM 765 / NCIMB 8382 / VKM B-1628 / Singapore I)</name>
    <name type="common">Desulfotomaculum orientis</name>
    <dbReference type="NCBI Taxonomy" id="768706"/>
    <lineage>
        <taxon>Bacteria</taxon>
        <taxon>Bacillati</taxon>
        <taxon>Bacillota</taxon>
        <taxon>Clostridia</taxon>
        <taxon>Eubacteriales</taxon>
        <taxon>Desulfitobacteriaceae</taxon>
        <taxon>Desulfosporosinus</taxon>
    </lineage>
</organism>
<dbReference type="GO" id="GO:0004519">
    <property type="term" value="F:endonuclease activity"/>
    <property type="evidence" value="ECO:0007669"/>
    <property type="project" value="UniProtKB-KW"/>
</dbReference>
<dbReference type="OrthoDB" id="9799854at2"/>
<keyword evidence="6" id="KW-0694">RNA-binding</keyword>
<dbReference type="RefSeq" id="WP_014184366.1">
    <property type="nucleotide sequence ID" value="NC_016584.1"/>
</dbReference>
<evidence type="ECO:0000256" key="7">
    <source>
        <dbReference type="ARBA" id="ARBA00023016"/>
    </source>
</evidence>
<dbReference type="EMBL" id="CP003108">
    <property type="protein sequence ID" value="AET67551.1"/>
    <property type="molecule type" value="Genomic_DNA"/>
</dbReference>
<evidence type="ECO:0000256" key="2">
    <source>
        <dbReference type="ARBA" id="ARBA00022649"/>
    </source>
</evidence>
<proteinExistence type="inferred from homology"/>
<name>G7WD66_DESOD</name>
<evidence type="ECO:0000256" key="4">
    <source>
        <dbReference type="ARBA" id="ARBA00022759"/>
    </source>
</evidence>
<dbReference type="eggNOG" id="COG1724">
    <property type="taxonomic scope" value="Bacteria"/>
</dbReference>
<keyword evidence="7" id="KW-0346">Stress response</keyword>
<evidence type="ECO:0000313" key="8">
    <source>
        <dbReference type="EMBL" id="AET67551.1"/>
    </source>
</evidence>
<gene>
    <name evidence="8" type="ordered locus">Desor_1928</name>
</gene>
<evidence type="ECO:0000256" key="3">
    <source>
        <dbReference type="ARBA" id="ARBA00022722"/>
    </source>
</evidence>
<dbReference type="STRING" id="768706.Desor_1928"/>
<keyword evidence="2" id="KW-1277">Toxin-antitoxin system</keyword>
<accession>G7WD66</accession>
<dbReference type="KEGG" id="dor:Desor_1928"/>
<protein>
    <submittedName>
        <fullName evidence="8">Putative periplasmic or secreted lipoprotein</fullName>
    </submittedName>
</protein>
<reference evidence="9" key="1">
    <citation type="submission" date="2011-11" db="EMBL/GenBank/DDBJ databases">
        <title>Complete sequence of Desulfosporosinus orientis DSM 765.</title>
        <authorList>
            <person name="Lucas S."/>
            <person name="Han J."/>
            <person name="Lapidus A."/>
            <person name="Cheng J.-F."/>
            <person name="Goodwin L."/>
            <person name="Pitluck S."/>
            <person name="Peters L."/>
            <person name="Ovchinnikova G."/>
            <person name="Teshima H."/>
            <person name="Detter J.C."/>
            <person name="Han C."/>
            <person name="Tapia R."/>
            <person name="Land M."/>
            <person name="Hauser L."/>
            <person name="Kyrpides N."/>
            <person name="Ivanova N."/>
            <person name="Pagani I."/>
            <person name="Pester M."/>
            <person name="Spring S."/>
            <person name="Ollivier B."/>
            <person name="Rattei T."/>
            <person name="Klenk H.-P."/>
            <person name="Wagner M."/>
            <person name="Loy A."/>
            <person name="Woyke T."/>
        </authorList>
    </citation>
    <scope>NUCLEOTIDE SEQUENCE [LARGE SCALE GENOMIC DNA]</scope>
    <source>
        <strain evidence="9">ATCC 19365 / DSM 765 / NCIMB 8382 / VKM B-1628</strain>
    </source>
</reference>
<dbReference type="Gene3D" id="3.30.920.30">
    <property type="entry name" value="Hypothetical protein"/>
    <property type="match status" value="1"/>
</dbReference>
<dbReference type="PATRIC" id="fig|768706.3.peg.1938"/>
<dbReference type="GO" id="GO:0003729">
    <property type="term" value="F:mRNA binding"/>
    <property type="evidence" value="ECO:0007669"/>
    <property type="project" value="InterPro"/>
</dbReference>
<comment type="similarity">
    <text evidence="1">Belongs to the HicA mRNA interferase family.</text>
</comment>
<dbReference type="Pfam" id="PF07927">
    <property type="entry name" value="HicA_toxin"/>
    <property type="match status" value="1"/>
</dbReference>
<keyword evidence="9" id="KW-1185">Reference proteome</keyword>
<keyword evidence="3" id="KW-0540">Nuclease</keyword>
<evidence type="ECO:0000256" key="6">
    <source>
        <dbReference type="ARBA" id="ARBA00022884"/>
    </source>
</evidence>
<evidence type="ECO:0000256" key="1">
    <source>
        <dbReference type="ARBA" id="ARBA00006620"/>
    </source>
</evidence>
<reference evidence="8 9" key="2">
    <citation type="journal article" date="2012" name="J. Bacteriol.">
        <title>Complete genome sequences of Desulfosporosinus orientis DSM765T, Desulfosporosinus youngiae DSM17734T, Desulfosporosinus meridiei DSM13257T, and Desulfosporosinus acidiphilus DSM22704T.</title>
        <authorList>
            <person name="Pester M."/>
            <person name="Brambilla E."/>
            <person name="Alazard D."/>
            <person name="Rattei T."/>
            <person name="Weinmaier T."/>
            <person name="Han J."/>
            <person name="Lucas S."/>
            <person name="Lapidus A."/>
            <person name="Cheng J.F."/>
            <person name="Goodwin L."/>
            <person name="Pitluck S."/>
            <person name="Peters L."/>
            <person name="Ovchinnikova G."/>
            <person name="Teshima H."/>
            <person name="Detter J.C."/>
            <person name="Han C.S."/>
            <person name="Tapia R."/>
            <person name="Land M.L."/>
            <person name="Hauser L."/>
            <person name="Kyrpides N.C."/>
            <person name="Ivanova N.N."/>
            <person name="Pagani I."/>
            <person name="Huntmann M."/>
            <person name="Wei C.L."/>
            <person name="Davenport K.W."/>
            <person name="Daligault H."/>
            <person name="Chain P.S."/>
            <person name="Chen A."/>
            <person name="Mavromatis K."/>
            <person name="Markowitz V."/>
            <person name="Szeto E."/>
            <person name="Mikhailova N."/>
            <person name="Pati A."/>
            <person name="Wagner M."/>
            <person name="Woyke T."/>
            <person name="Ollivier B."/>
            <person name="Klenk H.P."/>
            <person name="Spring S."/>
            <person name="Loy A."/>
        </authorList>
    </citation>
    <scope>NUCLEOTIDE SEQUENCE [LARGE SCALE GENOMIC DNA]</scope>
    <source>
        <strain evidence="9">ATCC 19365 / DSM 765 / NCIMB 8382 / VKM B-1628</strain>
    </source>
</reference>
<keyword evidence="4" id="KW-0255">Endonuclease</keyword>
<dbReference type="GO" id="GO:0016787">
    <property type="term" value="F:hydrolase activity"/>
    <property type="evidence" value="ECO:0007669"/>
    <property type="project" value="UniProtKB-KW"/>
</dbReference>
<keyword evidence="8" id="KW-0449">Lipoprotein</keyword>
<dbReference type="Proteomes" id="UP000006346">
    <property type="component" value="Chromosome"/>
</dbReference>
<sequence length="57" mass="6581">MKRRDLIKKLESNGFSKVRDHGDHTIYKAPNTRAVQVPRHREINEVTAKQILKDAGL</sequence>
<keyword evidence="5" id="KW-0378">Hydrolase</keyword>